<dbReference type="EMBL" id="JXLN01013947">
    <property type="protein sequence ID" value="KPM09703.1"/>
    <property type="molecule type" value="Genomic_DNA"/>
</dbReference>
<dbReference type="PROSITE" id="PS50278">
    <property type="entry name" value="PDGF_2"/>
    <property type="match status" value="1"/>
</dbReference>
<dbReference type="OMA" id="NINNDEW"/>
<dbReference type="EMBL" id="WVUK01000001">
    <property type="protein sequence ID" value="KAF7496738.1"/>
    <property type="molecule type" value="Genomic_DNA"/>
</dbReference>
<feature type="chain" id="PRO_5010784536" evidence="1">
    <location>
        <begin position="26"/>
        <end position="238"/>
    </location>
</feature>
<proteinExistence type="predicted"/>
<dbReference type="Gene3D" id="2.10.90.10">
    <property type="entry name" value="Cystine-knot cytokines"/>
    <property type="match status" value="1"/>
</dbReference>
<dbReference type="InterPro" id="IPR000072">
    <property type="entry name" value="PDGF/VEGF_dom"/>
</dbReference>
<dbReference type="GO" id="GO:0008083">
    <property type="term" value="F:growth factor activity"/>
    <property type="evidence" value="ECO:0007669"/>
    <property type="project" value="InterPro"/>
</dbReference>
<evidence type="ECO:0000313" key="4">
    <source>
        <dbReference type="EMBL" id="KPM09703.1"/>
    </source>
</evidence>
<feature type="signal peptide" evidence="1">
    <location>
        <begin position="1"/>
        <end position="25"/>
    </location>
</feature>
<dbReference type="SUPFAM" id="SSF57501">
    <property type="entry name" value="Cystine-knot cytokines"/>
    <property type="match status" value="1"/>
</dbReference>
<accession>A0A132AFI5</accession>
<feature type="domain" description="Platelet-derived growth factor (PDGF) family profile" evidence="2">
    <location>
        <begin position="34"/>
        <end position="130"/>
    </location>
</feature>
<evidence type="ECO:0000313" key="5">
    <source>
        <dbReference type="EnsemblMetazoa" id="KAF7496738.1"/>
    </source>
</evidence>
<organism evidence="4 7">
    <name type="scientific">Sarcoptes scabiei</name>
    <name type="common">Itch mite</name>
    <name type="synonym">Acarus scabiei</name>
    <dbReference type="NCBI Taxonomy" id="52283"/>
    <lineage>
        <taxon>Eukaryota</taxon>
        <taxon>Metazoa</taxon>
        <taxon>Ecdysozoa</taxon>
        <taxon>Arthropoda</taxon>
        <taxon>Chelicerata</taxon>
        <taxon>Arachnida</taxon>
        <taxon>Acari</taxon>
        <taxon>Acariformes</taxon>
        <taxon>Sarcoptiformes</taxon>
        <taxon>Astigmata</taxon>
        <taxon>Psoroptidia</taxon>
        <taxon>Sarcoptoidea</taxon>
        <taxon>Sarcoptidae</taxon>
        <taxon>Sarcoptinae</taxon>
        <taxon>Sarcoptes</taxon>
    </lineage>
</organism>
<reference evidence="6" key="2">
    <citation type="journal article" date="2020" name="PLoS Negl. Trop. Dis.">
        <title>High-quality nuclear genome for Sarcoptes scabiei-A critical resource for a neglected parasite.</title>
        <authorList>
            <person name="Korhonen P.K."/>
            <person name="Gasser R.B."/>
            <person name="Ma G."/>
            <person name="Wang T."/>
            <person name="Stroehlein A.J."/>
            <person name="Young N.D."/>
            <person name="Ang C.S."/>
            <person name="Fernando D.D."/>
            <person name="Lu H.C."/>
            <person name="Taylor S."/>
            <person name="Reynolds S.L."/>
            <person name="Mofiz E."/>
            <person name="Najaraj S.H."/>
            <person name="Gowda H."/>
            <person name="Madugundu A."/>
            <person name="Renuse S."/>
            <person name="Holt D."/>
            <person name="Pandey A."/>
            <person name="Papenfuss A.T."/>
            <person name="Fischer K."/>
        </authorList>
    </citation>
    <scope>NUCLEOTIDE SEQUENCE [LARGE SCALE GENOMIC DNA]</scope>
</reference>
<dbReference type="OrthoDB" id="8878063at2759"/>
<evidence type="ECO:0000313" key="6">
    <source>
        <dbReference type="Proteomes" id="UP000070412"/>
    </source>
</evidence>
<gene>
    <name evidence="4" type="ORF">QR98_0082470</name>
    <name evidence="3" type="ORF">SSS_3163</name>
</gene>
<reference evidence="4 7" key="1">
    <citation type="journal article" date="2015" name="Parasit. Vectors">
        <title>Draft genome of the scabies mite.</title>
        <authorList>
            <person name="Rider S.D.Jr."/>
            <person name="Morgan M.S."/>
            <person name="Arlian L.G."/>
        </authorList>
    </citation>
    <scope>NUCLEOTIDE SEQUENCE [LARGE SCALE GENOMIC DNA]</scope>
    <source>
        <strain evidence="4">Arlian Lab</strain>
    </source>
</reference>
<dbReference type="GO" id="GO:0005576">
    <property type="term" value="C:extracellular region"/>
    <property type="evidence" value="ECO:0007669"/>
    <property type="project" value="UniProtKB-SubCell"/>
</dbReference>
<reference evidence="5" key="4">
    <citation type="submission" date="2022-06" db="UniProtKB">
        <authorList>
            <consortium name="EnsemblMetazoa"/>
        </authorList>
    </citation>
    <scope>IDENTIFICATION</scope>
</reference>
<keyword evidence="1" id="KW-0732">Signal</keyword>
<dbReference type="Pfam" id="PF00341">
    <property type="entry name" value="PDGF"/>
    <property type="match status" value="1"/>
</dbReference>
<protein>
    <submittedName>
        <fullName evidence="5">PDGF_2 domain-containing protein</fullName>
    </submittedName>
    <submittedName>
        <fullName evidence="4">VEGF protein-like protein</fullName>
    </submittedName>
</protein>
<dbReference type="Proteomes" id="UP000616769">
    <property type="component" value="Unassembled WGS sequence"/>
</dbReference>
<sequence>MKSSFSIIVLISIAIVNDFFSKTQSQPKSLIESSQCSLELQTIDLNAEYSTSMDTIRYYPSCMKVARCSGCCSGGNFLYEQLYGCFPTGTIYKDIIQYGQTIDKFARPGQNHIKIKQRKVKVAIHTGCFCGCNNNPLGDCYYKQSQRFNNLTCKCECLESFKQIEIDCGKRFTFSGPMFWDKNRCECRCPQYYFGYIQNRPESNPVCLPGSRFDHKYCRCVGVSNGGGGSNKSNDIKR</sequence>
<reference evidence="3" key="3">
    <citation type="submission" date="2020-01" db="EMBL/GenBank/DDBJ databases">
        <authorList>
            <person name="Korhonen P.K.K."/>
            <person name="Guangxu M.G."/>
            <person name="Wang T.W."/>
            <person name="Stroehlein A.J.S."/>
            <person name="Young N.D."/>
            <person name="Ang C.-S.A."/>
            <person name="Fernando D.W.F."/>
            <person name="Lu H.L."/>
            <person name="Taylor S.T."/>
            <person name="Ehtesham M.E.M."/>
            <person name="Najaraj S.H.N."/>
            <person name="Harsha G.H.G."/>
            <person name="Madugundu A.M."/>
            <person name="Renuse S.R."/>
            <person name="Holt D.H."/>
            <person name="Pandey A.P."/>
            <person name="Papenfuss A.P."/>
            <person name="Gasser R.B.G."/>
            <person name="Fischer K.F."/>
        </authorList>
    </citation>
    <scope>NUCLEOTIDE SEQUENCE</scope>
    <source>
        <strain evidence="3">SSS_KF_BRIS2020</strain>
    </source>
</reference>
<evidence type="ECO:0000256" key="1">
    <source>
        <dbReference type="SAM" id="SignalP"/>
    </source>
</evidence>
<evidence type="ECO:0000313" key="3">
    <source>
        <dbReference type="EMBL" id="KAF7496738.1"/>
    </source>
</evidence>
<evidence type="ECO:0000313" key="7">
    <source>
        <dbReference type="Proteomes" id="UP000616769"/>
    </source>
</evidence>
<dbReference type="AlphaFoldDB" id="A0A132AFI5"/>
<name>A0A132AFI5_SARSC</name>
<evidence type="ECO:0000259" key="2">
    <source>
        <dbReference type="PROSITE" id="PS50278"/>
    </source>
</evidence>
<dbReference type="GO" id="GO:0016020">
    <property type="term" value="C:membrane"/>
    <property type="evidence" value="ECO:0007669"/>
    <property type="project" value="InterPro"/>
</dbReference>
<keyword evidence="6" id="KW-1185">Reference proteome</keyword>
<dbReference type="VEuPathDB" id="VectorBase:SSCA004126"/>
<dbReference type="Proteomes" id="UP000070412">
    <property type="component" value="Unassembled WGS sequence"/>
</dbReference>
<dbReference type="InterPro" id="IPR029034">
    <property type="entry name" value="Cystine-knot_cytokine"/>
</dbReference>
<dbReference type="EnsemblMetazoa" id="SSS_3163s_mrna">
    <property type="protein sequence ID" value="KAF7496738.1"/>
    <property type="gene ID" value="SSS_3163"/>
</dbReference>